<dbReference type="Gene3D" id="2.60.210.10">
    <property type="entry name" value="Apoptosis, Tumor Necrosis Factor Receptor Associated Protein 2, Chain A"/>
    <property type="match status" value="1"/>
</dbReference>
<gene>
    <name evidence="3" type="ORF">BAE44_0010926</name>
</gene>
<dbReference type="Proteomes" id="UP000095767">
    <property type="component" value="Unassembled WGS sequence"/>
</dbReference>
<dbReference type="CDD" id="cd00121">
    <property type="entry name" value="MATH"/>
    <property type="match status" value="1"/>
</dbReference>
<organism evidence="3 4">
    <name type="scientific">Dichanthelium oligosanthes</name>
    <dbReference type="NCBI Taxonomy" id="888268"/>
    <lineage>
        <taxon>Eukaryota</taxon>
        <taxon>Viridiplantae</taxon>
        <taxon>Streptophyta</taxon>
        <taxon>Embryophyta</taxon>
        <taxon>Tracheophyta</taxon>
        <taxon>Spermatophyta</taxon>
        <taxon>Magnoliopsida</taxon>
        <taxon>Liliopsida</taxon>
        <taxon>Poales</taxon>
        <taxon>Poaceae</taxon>
        <taxon>PACMAD clade</taxon>
        <taxon>Panicoideae</taxon>
        <taxon>Panicodae</taxon>
        <taxon>Paniceae</taxon>
        <taxon>Dichantheliinae</taxon>
        <taxon>Dichanthelium</taxon>
    </lineage>
</organism>
<dbReference type="PROSITE" id="PS50097">
    <property type="entry name" value="BTB"/>
    <property type="match status" value="1"/>
</dbReference>
<dbReference type="Pfam" id="PF22486">
    <property type="entry name" value="MATH_2"/>
    <property type="match status" value="1"/>
</dbReference>
<proteinExistence type="predicted"/>
<dbReference type="EMBL" id="LWDX02030927">
    <property type="protein sequence ID" value="OEL28054.1"/>
    <property type="molecule type" value="Genomic_DNA"/>
</dbReference>
<dbReference type="InterPro" id="IPR002083">
    <property type="entry name" value="MATH/TRAF_dom"/>
</dbReference>
<evidence type="ECO:0000259" key="2">
    <source>
        <dbReference type="PROSITE" id="PS50097"/>
    </source>
</evidence>
<dbReference type="SUPFAM" id="SSF49599">
    <property type="entry name" value="TRAF domain-like"/>
    <property type="match status" value="1"/>
</dbReference>
<comment type="pathway">
    <text evidence="1">Protein modification; protein ubiquitination.</text>
</comment>
<dbReference type="InterPro" id="IPR008974">
    <property type="entry name" value="TRAF-like"/>
</dbReference>
<accession>A0A1E5VSK2</accession>
<dbReference type="GO" id="GO:0016567">
    <property type="term" value="P:protein ubiquitination"/>
    <property type="evidence" value="ECO:0007669"/>
    <property type="project" value="InterPro"/>
</dbReference>
<comment type="caution">
    <text evidence="3">The sequence shown here is derived from an EMBL/GenBank/DDBJ whole genome shotgun (WGS) entry which is preliminary data.</text>
</comment>
<dbReference type="STRING" id="888268.A0A1E5VSK2"/>
<sequence length="184" mass="19698">MAPPSKPQPTPPPSTTTSTCTMLSAQGTHLFHIPGYSLHEDIGDGKSVRSAPFSVGGYDWAVRFFPDGGAGGALVLLLELLTKNAVVRASCAFRFLNPATGAASPWWPVSLLNYRSGTQVSATKAVSGFEEPPSDLYEHLGRLLEEKEGCDVTFDVKGEAMSGHKIVLAMRSPVFKAKLYGSER</sequence>
<dbReference type="PANTHER" id="PTHR26379:SF474">
    <property type="entry name" value="OS08G0228200 PROTEIN"/>
    <property type="match status" value="1"/>
</dbReference>
<dbReference type="SUPFAM" id="SSF54695">
    <property type="entry name" value="POZ domain"/>
    <property type="match status" value="1"/>
</dbReference>
<dbReference type="InterPro" id="IPR011333">
    <property type="entry name" value="SKP1/BTB/POZ_sf"/>
</dbReference>
<dbReference type="InterPro" id="IPR000210">
    <property type="entry name" value="BTB/POZ_dom"/>
</dbReference>
<dbReference type="PANTHER" id="PTHR26379">
    <property type="entry name" value="BTB/POZ AND MATH DOMAIN-CONTAINING PROTEIN 1"/>
    <property type="match status" value="1"/>
</dbReference>
<name>A0A1E5VSK2_9POAL</name>
<evidence type="ECO:0000313" key="3">
    <source>
        <dbReference type="EMBL" id="OEL28054.1"/>
    </source>
</evidence>
<dbReference type="OrthoDB" id="670613at2759"/>
<dbReference type="InterPro" id="IPR045005">
    <property type="entry name" value="BPM1-6"/>
</dbReference>
<dbReference type="AlphaFoldDB" id="A0A1E5VSK2"/>
<evidence type="ECO:0000256" key="1">
    <source>
        <dbReference type="ARBA" id="ARBA00004906"/>
    </source>
</evidence>
<reference evidence="3 4" key="1">
    <citation type="submission" date="2016-09" db="EMBL/GenBank/DDBJ databases">
        <title>The draft genome of Dichanthelium oligosanthes: A C3 panicoid grass species.</title>
        <authorList>
            <person name="Studer A.J."/>
            <person name="Schnable J.C."/>
            <person name="Brutnell T.P."/>
        </authorList>
    </citation>
    <scope>NUCLEOTIDE SEQUENCE [LARGE SCALE GENOMIC DNA]</scope>
    <source>
        <strain evidence="4">cv. Kellogg 1175</strain>
        <tissue evidence="3">Leaf</tissue>
    </source>
</reference>
<keyword evidence="4" id="KW-1185">Reference proteome</keyword>
<dbReference type="Pfam" id="PF00651">
    <property type="entry name" value="BTB"/>
    <property type="match status" value="1"/>
</dbReference>
<protein>
    <recommendedName>
        <fullName evidence="2">BTB domain-containing protein</fullName>
    </recommendedName>
</protein>
<dbReference type="Gene3D" id="3.30.710.10">
    <property type="entry name" value="Potassium Channel Kv1.1, Chain A"/>
    <property type="match status" value="1"/>
</dbReference>
<feature type="domain" description="BTB" evidence="2">
    <location>
        <begin position="150"/>
        <end position="184"/>
    </location>
</feature>
<evidence type="ECO:0000313" key="4">
    <source>
        <dbReference type="Proteomes" id="UP000095767"/>
    </source>
</evidence>